<feature type="domain" description="Rho-GAP" evidence="2">
    <location>
        <begin position="1037"/>
        <end position="1225"/>
    </location>
</feature>
<organism evidence="4 5">
    <name type="scientific">Holothuria leucospilota</name>
    <name type="common">Black long sea cucumber</name>
    <name type="synonym">Mertensiothuria leucospilota</name>
    <dbReference type="NCBI Taxonomy" id="206669"/>
    <lineage>
        <taxon>Eukaryota</taxon>
        <taxon>Metazoa</taxon>
        <taxon>Echinodermata</taxon>
        <taxon>Eleutherozoa</taxon>
        <taxon>Echinozoa</taxon>
        <taxon>Holothuroidea</taxon>
        <taxon>Aspidochirotacea</taxon>
        <taxon>Aspidochirotida</taxon>
        <taxon>Holothuriidae</taxon>
        <taxon>Holothuria</taxon>
    </lineage>
</organism>
<dbReference type="InterPro" id="IPR001806">
    <property type="entry name" value="Small_GTPase"/>
</dbReference>
<evidence type="ECO:0000259" key="2">
    <source>
        <dbReference type="PROSITE" id="PS50238"/>
    </source>
</evidence>
<feature type="region of interest" description="Disordered" evidence="1">
    <location>
        <begin position="917"/>
        <end position="985"/>
    </location>
</feature>
<dbReference type="GO" id="GO:0005096">
    <property type="term" value="F:GTPase activator activity"/>
    <property type="evidence" value="ECO:0007669"/>
    <property type="project" value="TreeGrafter"/>
</dbReference>
<dbReference type="SUPFAM" id="SSF52540">
    <property type="entry name" value="P-loop containing nucleoside triphosphate hydrolases"/>
    <property type="match status" value="1"/>
</dbReference>
<dbReference type="Gene3D" id="3.40.50.300">
    <property type="entry name" value="P-loop containing nucleotide triphosphate hydrolases"/>
    <property type="match status" value="1"/>
</dbReference>
<dbReference type="OrthoDB" id="9994905at2759"/>
<dbReference type="InterPro" id="IPR036517">
    <property type="entry name" value="FF_domain_sf"/>
</dbReference>
<dbReference type="CDD" id="cd00159">
    <property type="entry name" value="RhoGAP"/>
    <property type="match status" value="1"/>
</dbReference>
<dbReference type="InterPro" id="IPR057284">
    <property type="entry name" value="FF_RHG35_4th"/>
</dbReference>
<dbReference type="Proteomes" id="UP001152320">
    <property type="component" value="Chromosome 1"/>
</dbReference>
<dbReference type="Pfam" id="PF00620">
    <property type="entry name" value="RhoGAP"/>
    <property type="match status" value="1"/>
</dbReference>
<dbReference type="PROSITE" id="PS50238">
    <property type="entry name" value="RHOGAP"/>
    <property type="match status" value="1"/>
</dbReference>
<dbReference type="SMART" id="SM00324">
    <property type="entry name" value="RhoGAP"/>
    <property type="match status" value="1"/>
</dbReference>
<feature type="region of interest" description="Disordered" evidence="1">
    <location>
        <begin position="1234"/>
        <end position="1260"/>
    </location>
</feature>
<gene>
    <name evidence="4" type="ORF">HOLleu_04330</name>
</gene>
<dbReference type="PANTHER" id="PTHR46005:SF4">
    <property type="entry name" value="RHO GTPASE-ACTIVATING PROTEIN 190"/>
    <property type="match status" value="1"/>
</dbReference>
<accession>A0A9Q1HM90</accession>
<proteinExistence type="predicted"/>
<protein>
    <submittedName>
        <fullName evidence="4">Rho GTPase-activating protein 5</fullName>
    </submittedName>
</protein>
<dbReference type="InterPro" id="IPR027417">
    <property type="entry name" value="P-loop_NTPase"/>
</dbReference>
<dbReference type="GO" id="GO:0003924">
    <property type="term" value="F:GTPase activity"/>
    <property type="evidence" value="ECO:0007669"/>
    <property type="project" value="InterPro"/>
</dbReference>
<reference evidence="4" key="1">
    <citation type="submission" date="2021-10" db="EMBL/GenBank/DDBJ databases">
        <title>Tropical sea cucumber genome reveals ecological adaptation and Cuvierian tubules defense mechanism.</title>
        <authorList>
            <person name="Chen T."/>
        </authorList>
    </citation>
    <scope>NUCLEOTIDE SEQUENCE</scope>
    <source>
        <strain evidence="4">Nanhai2018</strain>
        <tissue evidence="4">Muscle</tissue>
    </source>
</reference>
<dbReference type="InterPro" id="IPR032835">
    <property type="entry name" value="RhoGAP-FF1"/>
</dbReference>
<dbReference type="GO" id="GO:0008361">
    <property type="term" value="P:regulation of cell size"/>
    <property type="evidence" value="ECO:0007669"/>
    <property type="project" value="TreeGrafter"/>
</dbReference>
<dbReference type="InterPro" id="IPR051978">
    <property type="entry name" value="Rho-GAP_domain"/>
</dbReference>
<dbReference type="PROSITE" id="PS51853">
    <property type="entry name" value="PG2"/>
    <property type="match status" value="1"/>
</dbReference>
<dbReference type="Pfam" id="PF16512">
    <property type="entry name" value="RhoGAP-FF1"/>
    <property type="match status" value="1"/>
</dbReference>
<dbReference type="Gene3D" id="1.10.555.10">
    <property type="entry name" value="Rho GTPase activation protein"/>
    <property type="match status" value="1"/>
</dbReference>
<dbReference type="Pfam" id="PF00071">
    <property type="entry name" value="Ras"/>
    <property type="match status" value="1"/>
</dbReference>
<dbReference type="InterPro" id="IPR045786">
    <property type="entry name" value="RhoGAP_pG1_pG2"/>
</dbReference>
<dbReference type="GO" id="GO:0050770">
    <property type="term" value="P:regulation of axonogenesis"/>
    <property type="evidence" value="ECO:0007669"/>
    <property type="project" value="TreeGrafter"/>
</dbReference>
<keyword evidence="5" id="KW-1185">Reference proteome</keyword>
<dbReference type="EMBL" id="JAIZAY010000001">
    <property type="protein sequence ID" value="KAJ8050941.1"/>
    <property type="molecule type" value="Genomic_DNA"/>
</dbReference>
<dbReference type="PRINTS" id="PR00449">
    <property type="entry name" value="RASTRNSFRMNG"/>
</dbReference>
<dbReference type="GO" id="GO:0007266">
    <property type="term" value="P:Rho protein signal transduction"/>
    <property type="evidence" value="ECO:0007669"/>
    <property type="project" value="TreeGrafter"/>
</dbReference>
<feature type="compositionally biased region" description="Polar residues" evidence="1">
    <location>
        <begin position="918"/>
        <end position="930"/>
    </location>
</feature>
<dbReference type="InterPro" id="IPR039006">
    <property type="entry name" value="RhoGAP_pG2"/>
</dbReference>
<dbReference type="InterPro" id="IPR008936">
    <property type="entry name" value="Rho_GTPase_activation_prot"/>
</dbReference>
<dbReference type="Gene3D" id="1.10.10.440">
    <property type="entry name" value="FF domain"/>
    <property type="match status" value="1"/>
</dbReference>
<dbReference type="Pfam" id="PF19518">
    <property type="entry name" value="RhoGAP_pG1_pG2"/>
    <property type="match status" value="1"/>
</dbReference>
<feature type="compositionally biased region" description="Basic residues" evidence="1">
    <location>
        <begin position="968"/>
        <end position="984"/>
    </location>
</feature>
<dbReference type="Pfam" id="PF23083">
    <property type="entry name" value="FF_RHG35_4th"/>
    <property type="match status" value="1"/>
</dbReference>
<name>A0A9Q1HM90_HOLLE</name>
<evidence type="ECO:0000313" key="5">
    <source>
        <dbReference type="Proteomes" id="UP001152320"/>
    </source>
</evidence>
<dbReference type="AlphaFoldDB" id="A0A9Q1HM90"/>
<dbReference type="PROSITE" id="PS51419">
    <property type="entry name" value="RAB"/>
    <property type="match status" value="1"/>
</dbReference>
<dbReference type="SMART" id="SM00175">
    <property type="entry name" value="RAB"/>
    <property type="match status" value="1"/>
</dbReference>
<evidence type="ECO:0000313" key="4">
    <source>
        <dbReference type="EMBL" id="KAJ8050941.1"/>
    </source>
</evidence>
<comment type="caution">
    <text evidence="4">The sequence shown here is derived from an EMBL/GenBank/DDBJ whole genome shotgun (WGS) entry which is preliminary data.</text>
</comment>
<dbReference type="InterPro" id="IPR000198">
    <property type="entry name" value="RhoGAP_dom"/>
</dbReference>
<dbReference type="SUPFAM" id="SSF48350">
    <property type="entry name" value="GTPase activation domain, GAP"/>
    <property type="match status" value="1"/>
</dbReference>
<dbReference type="GO" id="GO:0005829">
    <property type="term" value="C:cytosol"/>
    <property type="evidence" value="ECO:0007669"/>
    <property type="project" value="TreeGrafter"/>
</dbReference>
<feature type="domain" description="PG2 pseudoGTPase" evidence="3">
    <location>
        <begin position="746"/>
        <end position="903"/>
    </location>
</feature>
<sequence length="1260" mass="145801">MASNKTEKIFQVAVVGMSGTTDIRGDFGVGKSCLCNRFMTAHEDEYHYRHNSIIRQCDFSGGVVNNDHFLYWGNVLKRFDGTDFHFRIIEQTEFIDDMSFTTLNGANSKPYFRRCAETKLYSRGKRAYICHDQLSDEQDFPKATLPRGKFQVEGYLLVFDVSNVKGRSITRQKEFVQKLYSAICNTRRPIVLVATKCDIAEDMAISEIKQFAKEKRLSVVECSAQKAVNVDLPFRTLASLIDRSRSRPRNITYKEGLKRREQEVGLAEKKYIQLLDAKVTDYHSVWISTKVDLEKKENYQEYVKLAGTRLAKKHFWNHTKKLKEIHQNKKLEQYLSKMQEMLVDTYPDLVTINERYWPACRDALPKHPRFKEWFVDFNEPWEDSKYIDTDDVKIPFQLITDPKYSAKVESYFQEHVQRLLETKKKERYKSEFRTMLGILSDTILPGSNFHEMRLYLEPFECYQMLDEQERMAVFITHQNEILQQAKEDLLELLIESTDLFKKLDKSGNVVEEVHKLQDQLSSDQRFKRLEKLPLERYGMIVKQFAFTHNLATNSCLHSKEKCIENQIRTFVRENPQMCDALTLNILLVGIDELTDDLAEEIKEMSKGGFQLNGVSVNIATEILDQKALTTNIHEREDFNVDGCVCVFTSLQSFEYIKTTLELTKIREEEDVPKVLSNIPVTLMFGRDPSIPESDLALRDEVQELVDRIPDSAIVDYPEVSVYPDKKFSPVQITSCMQTFRPMSTFRVAVVMMCGDTFNSETTLAYLMENHTCHRTTNCEFCVTMEILVDNKKEKMEVEIVSYHRAQLNCETIHHAYILCYSPRRKASLETMKSFTSQTYGIPTLIVAVSDDSPSNRDLLQEGQNFADQSDNMDFMKGLTDFMQHNIMLEESQFLIQAFRQKNETEKIHEDLFFKEDNTPSSESRLVSSFSGEEELSDSTPHNELASLGDISSMEGPSATEEGEDIMKKKLRKKRRSIKKKPVKRQKAEEFMRSLEQLVGQTTAEIGKSPIKHPIGDEPTNRKWWFKTRKPKGFLKGLSIEELPFRSENEVPLFVEKCVATIEDEGLTTEGIYRKPGRVAVVEDVITKIDKDPSFDITQLSNNIHAVASSFKQYFHALSEPFISYKTQTDLIKKFNDWPKDEFLIHLKSCVDSLSGRKYCLLKYVLLHLKRIIDHSEENKMHTDNVSICWWPCLLHPLSKSVKDLANEAKLASIFTLLLENVEMILGLEVVTEEEGMDKENNGQGEKMVEEEQHNATPNEP</sequence>
<dbReference type="GO" id="GO:0005525">
    <property type="term" value="F:GTP binding"/>
    <property type="evidence" value="ECO:0007669"/>
    <property type="project" value="InterPro"/>
</dbReference>
<evidence type="ECO:0000259" key="3">
    <source>
        <dbReference type="PROSITE" id="PS51853"/>
    </source>
</evidence>
<evidence type="ECO:0000256" key="1">
    <source>
        <dbReference type="SAM" id="MobiDB-lite"/>
    </source>
</evidence>
<dbReference type="PANTHER" id="PTHR46005">
    <property type="entry name" value="RHO GTPASE-ACTIVATING PROTEIN 190"/>
    <property type="match status" value="1"/>
</dbReference>